<dbReference type="EMBL" id="OY726397">
    <property type="protein sequence ID" value="CAJ1496882.1"/>
    <property type="molecule type" value="Genomic_DNA"/>
</dbReference>
<accession>A0ABM9LCW7</accession>
<evidence type="ECO:0000313" key="2">
    <source>
        <dbReference type="Proteomes" id="UP001190465"/>
    </source>
</evidence>
<name>A0ABM9LCW7_9MYCO</name>
<gene>
    <name evidence="1" type="ORF">MU0053_000766</name>
</gene>
<evidence type="ECO:0000313" key="1">
    <source>
        <dbReference type="EMBL" id="CAJ1496882.1"/>
    </source>
</evidence>
<sequence>MLYQMLAYALLAQDHYSIDELVLFNARYAHVYSWPLDELLAELAGAAVEAQEMAARLKMFLENPVDARVPTPARVAAMAVIGRGDTRHL</sequence>
<proteinExistence type="predicted"/>
<reference evidence="1 2" key="1">
    <citation type="submission" date="2023-08" db="EMBL/GenBank/DDBJ databases">
        <authorList>
            <person name="Folkvardsen B D."/>
            <person name="Norman A."/>
        </authorList>
    </citation>
    <scope>NUCLEOTIDE SEQUENCE [LARGE SCALE GENOMIC DNA]</scope>
    <source>
        <strain evidence="1 2">Mu0053</strain>
    </source>
</reference>
<dbReference type="RefSeq" id="WP_308481086.1">
    <property type="nucleotide sequence ID" value="NZ_OY726397.1"/>
</dbReference>
<dbReference type="Proteomes" id="UP001190465">
    <property type="component" value="Chromosome"/>
</dbReference>
<protein>
    <submittedName>
        <fullName evidence="1">Uncharacterized protein</fullName>
    </submittedName>
</protein>
<organism evidence="1 2">
    <name type="scientific">[Mycobacterium] burgundiense</name>
    <dbReference type="NCBI Taxonomy" id="3064286"/>
    <lineage>
        <taxon>Bacteria</taxon>
        <taxon>Bacillati</taxon>
        <taxon>Actinomycetota</taxon>
        <taxon>Actinomycetes</taxon>
        <taxon>Mycobacteriales</taxon>
        <taxon>Mycobacteriaceae</taxon>
        <taxon>Mycolicibacterium</taxon>
    </lineage>
</organism>
<keyword evidence="2" id="KW-1185">Reference proteome</keyword>